<dbReference type="OrthoDB" id="1925334at2759"/>
<dbReference type="InterPro" id="IPR037396">
    <property type="entry name" value="FMN_HAD"/>
</dbReference>
<evidence type="ECO:0000256" key="9">
    <source>
        <dbReference type="ARBA" id="ARBA00023002"/>
    </source>
</evidence>
<dbReference type="Pfam" id="PF01070">
    <property type="entry name" value="FMN_dh"/>
    <property type="match status" value="1"/>
</dbReference>
<dbReference type="Pfam" id="PF00173">
    <property type="entry name" value="Cyt-b5"/>
    <property type="match status" value="1"/>
</dbReference>
<keyword evidence="8 17" id="KW-0479">Metal-binding</keyword>
<sequence length="496" mass="53533">MPDTKQSPLIPASALADHATPSSAWIVLNNVIWDVTDFLPAHPGGAAVIMQYLGRDATAAYNEVHSESLVSRHLDSSKRIGLLDPDTLDAEWTALNAPPSSTTAAPPILKSTKPPLDAILNMHDFAAAAEATYSPKAWAFYSGAANDCLTHAANLVAWRDILLRPRVLTGVRNVSTKTRVLGADFSVPFFWAPTALARMAHPEGEKAIARGLAARGSSLCLSTNSSFSLQEVVAELPRDYPVMYQLYVNKDRAVTEAHLRGIAKLRPRAIVVTVDLPVVGKREADERIKTDVAIASADNLQQKVEPGKKVGGLARATGGFIDADLRWEDLAWLRGITDIPLFLKGIQSAADARRAYEAGCAGIYLSNHGGRAVDTAQPAIIVLLEIQAQCAWVLERMEVFVDGGVRRGTDVLKAMCLGASAVFLGRPFLYAVGYGQEGVEHAVDLLRDELETAMQMCGITELGQAHPGLVNTALVEGRVMREEGHPFARKIVRARL</sequence>
<dbReference type="GO" id="GO:0046872">
    <property type="term" value="F:metal ion binding"/>
    <property type="evidence" value="ECO:0007669"/>
    <property type="project" value="UniProtKB-UniRule"/>
</dbReference>
<evidence type="ECO:0000259" key="18">
    <source>
        <dbReference type="PROSITE" id="PS50255"/>
    </source>
</evidence>
<evidence type="ECO:0000256" key="2">
    <source>
        <dbReference type="ARBA" id="ARBA00001970"/>
    </source>
</evidence>
<dbReference type="SMART" id="SM01117">
    <property type="entry name" value="Cyt-b5"/>
    <property type="match status" value="1"/>
</dbReference>
<comment type="subunit">
    <text evidence="4">Homotetramer.</text>
</comment>
<dbReference type="GO" id="GO:0020037">
    <property type="term" value="F:heme binding"/>
    <property type="evidence" value="ECO:0007669"/>
    <property type="project" value="UniProtKB-UniRule"/>
</dbReference>
<dbReference type="GO" id="GO:0004460">
    <property type="term" value="F:L-lactate dehydrogenase (cytochrome) activity"/>
    <property type="evidence" value="ECO:0007669"/>
    <property type="project" value="UniProtKB-EC"/>
</dbReference>
<dbReference type="PANTHER" id="PTHR10578:SF104">
    <property type="entry name" value="CYTOCHROME B2, MITOCHONDRIAL-RELATED"/>
    <property type="match status" value="1"/>
</dbReference>
<dbReference type="PROSITE" id="PS51349">
    <property type="entry name" value="FMN_HYDROXY_ACID_DH_2"/>
    <property type="match status" value="1"/>
</dbReference>
<dbReference type="AlphaFoldDB" id="A0A6G1HRL8"/>
<evidence type="ECO:0000256" key="13">
    <source>
        <dbReference type="ARBA" id="ARBA00061137"/>
    </source>
</evidence>
<reference evidence="20" key="1">
    <citation type="journal article" date="2020" name="Stud. Mycol.">
        <title>101 Dothideomycetes genomes: a test case for predicting lifestyles and emergence of pathogens.</title>
        <authorList>
            <person name="Haridas S."/>
            <person name="Albert R."/>
            <person name="Binder M."/>
            <person name="Bloem J."/>
            <person name="Labutti K."/>
            <person name="Salamov A."/>
            <person name="Andreopoulos B."/>
            <person name="Baker S."/>
            <person name="Barry K."/>
            <person name="Bills G."/>
            <person name="Bluhm B."/>
            <person name="Cannon C."/>
            <person name="Castanera R."/>
            <person name="Culley D."/>
            <person name="Daum C."/>
            <person name="Ezra D."/>
            <person name="Gonzalez J."/>
            <person name="Henrissat B."/>
            <person name="Kuo A."/>
            <person name="Liang C."/>
            <person name="Lipzen A."/>
            <person name="Lutzoni F."/>
            <person name="Magnuson J."/>
            <person name="Mondo S."/>
            <person name="Nolan M."/>
            <person name="Ohm R."/>
            <person name="Pangilinan J."/>
            <person name="Park H.-J."/>
            <person name="Ramirez L."/>
            <person name="Alfaro M."/>
            <person name="Sun H."/>
            <person name="Tritt A."/>
            <person name="Yoshinaga Y."/>
            <person name="Zwiers L.-H."/>
            <person name="Turgeon B."/>
            <person name="Goodwin S."/>
            <person name="Spatafora J."/>
            <person name="Crous P."/>
            <person name="Grigoriev I."/>
        </authorList>
    </citation>
    <scope>NUCLEOTIDE SEQUENCE</scope>
    <source>
        <strain evidence="20">CBS 262.69</strain>
    </source>
</reference>
<keyword evidence="10 17" id="KW-0408">Iron</keyword>
<feature type="domain" description="FMN hydroxy acid dehydrogenase" evidence="19">
    <location>
        <begin position="114"/>
        <end position="475"/>
    </location>
</feature>
<keyword evidence="5 17" id="KW-0349">Heme</keyword>
<accession>A0A6G1HRL8</accession>
<keyword evidence="7" id="KW-0288">FMN</keyword>
<keyword evidence="11" id="KW-0496">Mitochondrion</keyword>
<evidence type="ECO:0000256" key="4">
    <source>
        <dbReference type="ARBA" id="ARBA00011881"/>
    </source>
</evidence>
<dbReference type="EMBL" id="ML996699">
    <property type="protein sequence ID" value="KAF2398642.1"/>
    <property type="molecule type" value="Genomic_DNA"/>
</dbReference>
<name>A0A6G1HRL8_9PEZI</name>
<organism evidence="20 21">
    <name type="scientific">Trichodelitschia bisporula</name>
    <dbReference type="NCBI Taxonomy" id="703511"/>
    <lineage>
        <taxon>Eukaryota</taxon>
        <taxon>Fungi</taxon>
        <taxon>Dikarya</taxon>
        <taxon>Ascomycota</taxon>
        <taxon>Pezizomycotina</taxon>
        <taxon>Dothideomycetes</taxon>
        <taxon>Dothideomycetes incertae sedis</taxon>
        <taxon>Phaeotrichales</taxon>
        <taxon>Phaeotrichaceae</taxon>
        <taxon>Trichodelitschia</taxon>
    </lineage>
</organism>
<dbReference type="InterPro" id="IPR001199">
    <property type="entry name" value="Cyt_B5-like_heme/steroid-bd"/>
</dbReference>
<evidence type="ECO:0000256" key="15">
    <source>
        <dbReference type="ARBA" id="ARBA00066458"/>
    </source>
</evidence>
<dbReference type="InterPro" id="IPR013785">
    <property type="entry name" value="Aldolase_TIM"/>
</dbReference>
<comment type="cofactor">
    <cofactor evidence="2">
        <name>heme b</name>
        <dbReference type="ChEBI" id="CHEBI:60344"/>
    </cofactor>
</comment>
<proteinExistence type="inferred from homology"/>
<comment type="similarity">
    <text evidence="13">In the C-terminal section; belongs to the FMN-dependent alpha-hydroxy acid dehydrogenase family.</text>
</comment>
<evidence type="ECO:0000313" key="21">
    <source>
        <dbReference type="Proteomes" id="UP000799640"/>
    </source>
</evidence>
<dbReference type="EC" id="1.1.2.3" evidence="15"/>
<comment type="similarity">
    <text evidence="14">In the N-terminal section; belongs to the cytochrome b5 family.</text>
</comment>
<evidence type="ECO:0000256" key="17">
    <source>
        <dbReference type="RuleBase" id="RU362121"/>
    </source>
</evidence>
<dbReference type="SUPFAM" id="SSF51395">
    <property type="entry name" value="FMN-linked oxidoreductases"/>
    <property type="match status" value="1"/>
</dbReference>
<comment type="similarity">
    <text evidence="17">Belongs to the cytochrome b5 family.</text>
</comment>
<comment type="subcellular location">
    <subcellularLocation>
        <location evidence="3">Mitochondrion intermembrane space</location>
    </subcellularLocation>
</comment>
<dbReference type="PROSITE" id="PS00191">
    <property type="entry name" value="CYTOCHROME_B5_1"/>
    <property type="match status" value="1"/>
</dbReference>
<dbReference type="Gene3D" id="3.20.20.70">
    <property type="entry name" value="Aldolase class I"/>
    <property type="match status" value="1"/>
</dbReference>
<comment type="catalytic activity">
    <reaction evidence="12">
        <text>(S)-lactate + 2 Fe(III)-[cytochrome c] = 2 Fe(II)-[cytochrome c] + pyruvate + 2 H(+)</text>
        <dbReference type="Rhea" id="RHEA:19909"/>
        <dbReference type="Rhea" id="RHEA-COMP:10350"/>
        <dbReference type="Rhea" id="RHEA-COMP:14399"/>
        <dbReference type="ChEBI" id="CHEBI:15361"/>
        <dbReference type="ChEBI" id="CHEBI:15378"/>
        <dbReference type="ChEBI" id="CHEBI:16651"/>
        <dbReference type="ChEBI" id="CHEBI:29033"/>
        <dbReference type="ChEBI" id="CHEBI:29034"/>
        <dbReference type="EC" id="1.1.2.3"/>
    </reaction>
    <physiologicalReaction direction="left-to-right" evidence="12">
        <dbReference type="Rhea" id="RHEA:19910"/>
    </physiologicalReaction>
</comment>
<keyword evidence="21" id="KW-1185">Reference proteome</keyword>
<keyword evidence="9" id="KW-0560">Oxidoreductase</keyword>
<evidence type="ECO:0000256" key="6">
    <source>
        <dbReference type="ARBA" id="ARBA00022630"/>
    </source>
</evidence>
<dbReference type="SUPFAM" id="SSF55856">
    <property type="entry name" value="Cytochrome b5-like heme/steroid binding domain"/>
    <property type="match status" value="1"/>
</dbReference>
<dbReference type="PROSITE" id="PS50255">
    <property type="entry name" value="CYTOCHROME_B5_2"/>
    <property type="match status" value="1"/>
</dbReference>
<evidence type="ECO:0000256" key="5">
    <source>
        <dbReference type="ARBA" id="ARBA00022617"/>
    </source>
</evidence>
<keyword evidence="6" id="KW-0285">Flavoprotein</keyword>
<evidence type="ECO:0000256" key="3">
    <source>
        <dbReference type="ARBA" id="ARBA00004569"/>
    </source>
</evidence>
<dbReference type="InterPro" id="IPR036400">
    <property type="entry name" value="Cyt_B5-like_heme/steroid_sf"/>
</dbReference>
<feature type="domain" description="Cytochrome b5 heme-binding" evidence="18">
    <location>
        <begin position="7"/>
        <end position="84"/>
    </location>
</feature>
<evidence type="ECO:0000256" key="16">
    <source>
        <dbReference type="ARBA" id="ARBA00068515"/>
    </source>
</evidence>
<evidence type="ECO:0000256" key="8">
    <source>
        <dbReference type="ARBA" id="ARBA00022723"/>
    </source>
</evidence>
<evidence type="ECO:0000256" key="10">
    <source>
        <dbReference type="ARBA" id="ARBA00023004"/>
    </source>
</evidence>
<evidence type="ECO:0000256" key="14">
    <source>
        <dbReference type="ARBA" id="ARBA00061589"/>
    </source>
</evidence>
<comment type="cofactor">
    <cofactor evidence="1">
        <name>FMN</name>
        <dbReference type="ChEBI" id="CHEBI:58210"/>
    </cofactor>
</comment>
<evidence type="ECO:0000256" key="7">
    <source>
        <dbReference type="ARBA" id="ARBA00022643"/>
    </source>
</evidence>
<dbReference type="GO" id="GO:0005758">
    <property type="term" value="C:mitochondrial intermembrane space"/>
    <property type="evidence" value="ECO:0007669"/>
    <property type="project" value="UniProtKB-SubCell"/>
</dbReference>
<dbReference type="Gene3D" id="3.10.120.10">
    <property type="entry name" value="Cytochrome b5-like heme/steroid binding domain"/>
    <property type="match status" value="1"/>
</dbReference>
<evidence type="ECO:0000256" key="1">
    <source>
        <dbReference type="ARBA" id="ARBA00001917"/>
    </source>
</evidence>
<evidence type="ECO:0000256" key="12">
    <source>
        <dbReference type="ARBA" id="ARBA00052399"/>
    </source>
</evidence>
<dbReference type="PANTHER" id="PTHR10578">
    <property type="entry name" value="S -2-HYDROXY-ACID OXIDASE-RELATED"/>
    <property type="match status" value="1"/>
</dbReference>
<dbReference type="Proteomes" id="UP000799640">
    <property type="component" value="Unassembled WGS sequence"/>
</dbReference>
<evidence type="ECO:0000313" key="20">
    <source>
        <dbReference type="EMBL" id="KAF2398642.1"/>
    </source>
</evidence>
<dbReference type="FunFam" id="3.20.20.70:FF:000062">
    <property type="entry name" value="Cytochrome b2, mitochondrial, putative"/>
    <property type="match status" value="1"/>
</dbReference>
<dbReference type="InterPro" id="IPR018506">
    <property type="entry name" value="Cyt_B5_heme-BS"/>
</dbReference>
<protein>
    <recommendedName>
        <fullName evidence="16">L-lactate dehydrogenase (cytochrome)</fullName>
        <ecNumber evidence="15">1.1.2.3</ecNumber>
    </recommendedName>
</protein>
<evidence type="ECO:0000259" key="19">
    <source>
        <dbReference type="PROSITE" id="PS51349"/>
    </source>
</evidence>
<evidence type="ECO:0000256" key="11">
    <source>
        <dbReference type="ARBA" id="ARBA00023128"/>
    </source>
</evidence>
<dbReference type="InterPro" id="IPR000262">
    <property type="entry name" value="FMN-dep_DH"/>
</dbReference>
<gene>
    <name evidence="20" type="ORF">EJ06DRAFT_531741</name>
</gene>